<accession>F6HXH5</accession>
<dbReference type="STRING" id="29760.F6HXH5"/>
<dbReference type="HOGENOM" id="CLU_3411327_0_0_1"/>
<proteinExistence type="predicted"/>
<organism evidence="1 2">
    <name type="scientific">Vitis vinifera</name>
    <name type="common">Grape</name>
    <dbReference type="NCBI Taxonomy" id="29760"/>
    <lineage>
        <taxon>Eukaryota</taxon>
        <taxon>Viridiplantae</taxon>
        <taxon>Streptophyta</taxon>
        <taxon>Embryophyta</taxon>
        <taxon>Tracheophyta</taxon>
        <taxon>Spermatophyta</taxon>
        <taxon>Magnoliopsida</taxon>
        <taxon>eudicotyledons</taxon>
        <taxon>Gunneridae</taxon>
        <taxon>Pentapetalae</taxon>
        <taxon>rosids</taxon>
        <taxon>Vitales</taxon>
        <taxon>Vitaceae</taxon>
        <taxon>Viteae</taxon>
        <taxon>Vitis</taxon>
    </lineage>
</organism>
<name>F6HXH5_VITVI</name>
<dbReference type="InParanoid" id="F6HXH5"/>
<dbReference type="Proteomes" id="UP000009183">
    <property type="component" value="Chromosome 9"/>
</dbReference>
<protein>
    <submittedName>
        <fullName evidence="1">Uncharacterized protein</fullName>
    </submittedName>
</protein>
<evidence type="ECO:0000313" key="1">
    <source>
        <dbReference type="EMBL" id="CCB59645.1"/>
    </source>
</evidence>
<gene>
    <name evidence="1" type="ordered locus">VIT_09s0002g07670</name>
</gene>
<keyword evidence="2" id="KW-1185">Reference proteome</keyword>
<dbReference type="PaxDb" id="29760-VIT_09s0002g07670.t01"/>
<dbReference type="EMBL" id="FN596494">
    <property type="protein sequence ID" value="CCB59645.1"/>
    <property type="molecule type" value="Genomic_DNA"/>
</dbReference>
<dbReference type="AlphaFoldDB" id="F6HXH5"/>
<sequence length="29" mass="3213">MHGGADQTTSQDNSWATTILLHYDNCIGY</sequence>
<evidence type="ECO:0000313" key="2">
    <source>
        <dbReference type="Proteomes" id="UP000009183"/>
    </source>
</evidence>
<reference evidence="2" key="1">
    <citation type="journal article" date="2007" name="Nature">
        <title>The grapevine genome sequence suggests ancestral hexaploidization in major angiosperm phyla.</title>
        <authorList>
            <consortium name="The French-Italian Public Consortium for Grapevine Genome Characterization."/>
            <person name="Jaillon O."/>
            <person name="Aury J.-M."/>
            <person name="Noel B."/>
            <person name="Policriti A."/>
            <person name="Clepet C."/>
            <person name="Casagrande A."/>
            <person name="Choisne N."/>
            <person name="Aubourg S."/>
            <person name="Vitulo N."/>
            <person name="Jubin C."/>
            <person name="Vezzi A."/>
            <person name="Legeai F."/>
            <person name="Hugueney P."/>
            <person name="Dasilva C."/>
            <person name="Horner D."/>
            <person name="Mica E."/>
            <person name="Jublot D."/>
            <person name="Poulain J."/>
            <person name="Bruyere C."/>
            <person name="Billault A."/>
            <person name="Segurens B."/>
            <person name="Gouyvenoux M."/>
            <person name="Ugarte E."/>
            <person name="Cattonaro F."/>
            <person name="Anthouard V."/>
            <person name="Vico V."/>
            <person name="Del Fabbro C."/>
            <person name="Alaux M."/>
            <person name="Di Gaspero G."/>
            <person name="Dumas V."/>
            <person name="Felice N."/>
            <person name="Paillard S."/>
            <person name="Juman I."/>
            <person name="Moroldo M."/>
            <person name="Scalabrin S."/>
            <person name="Canaguier A."/>
            <person name="Le Clainche I."/>
            <person name="Malacrida G."/>
            <person name="Durand E."/>
            <person name="Pesole G."/>
            <person name="Laucou V."/>
            <person name="Chatelet P."/>
            <person name="Merdinoglu D."/>
            <person name="Delledonne M."/>
            <person name="Pezzotti M."/>
            <person name="Lecharny A."/>
            <person name="Scarpelli C."/>
            <person name="Artiguenave F."/>
            <person name="Pe M.E."/>
            <person name="Valle G."/>
            <person name="Morgante M."/>
            <person name="Caboche M."/>
            <person name="Adam-Blondon A.-F."/>
            <person name="Weissenbach J."/>
            <person name="Quetier F."/>
            <person name="Wincker P."/>
        </authorList>
    </citation>
    <scope>NUCLEOTIDE SEQUENCE [LARGE SCALE GENOMIC DNA]</scope>
    <source>
        <strain evidence="2">cv. Pinot noir / PN40024</strain>
    </source>
</reference>